<feature type="domain" description="Glutamine amidotransferase" evidence="11">
    <location>
        <begin position="7"/>
        <end position="208"/>
    </location>
</feature>
<dbReference type="SUPFAM" id="SSF52317">
    <property type="entry name" value="Class I glutamine amidotransferase-like"/>
    <property type="match status" value="1"/>
</dbReference>
<evidence type="ECO:0000256" key="1">
    <source>
        <dbReference type="ARBA" id="ARBA00005091"/>
    </source>
</evidence>
<dbReference type="EMBL" id="JBEPIJ010000018">
    <property type="protein sequence ID" value="MES0874993.1"/>
    <property type="molecule type" value="Genomic_DNA"/>
</dbReference>
<dbReference type="RefSeq" id="WP_352890375.1">
    <property type="nucleotide sequence ID" value="NZ_JBEPIJ010000018.1"/>
</dbReference>
<comment type="function">
    <text evidence="10">IGPS catalyzes the conversion of PRFAR and glutamine to IGP, AICAR and glutamate. The HisH subunit catalyzes the hydrolysis of glutamine to glutamate and ammonia as part of the synthesis of IGP and AICAR. The resulting ammonia molecule is channeled to the active site of HisF.</text>
</comment>
<keyword evidence="7 10" id="KW-0456">Lyase</keyword>
<keyword evidence="3 10" id="KW-0028">Amino-acid biosynthesis</keyword>
<sequence length="213" mass="23347">MAASIGVIDYGMGNLHSLGKALERVSGASRVIVSYDTEVLKHCDRLVLPGVGGVRECMNELRRLELNQLVAEAAREKPMLGICLGMQVMLEWSDENGGVPALGLFPGKVVRFPDPAPDARGERLKVPHMGWNRVHQSRPHPLWEGVPDEAWFYFVHSYHASPANSAHVLGTAEYGHAFAAAIARDNIAAFQFHPEKSQSTGMTLLGNFAHWSP</sequence>
<accession>A0ABV2ACM4</accession>
<evidence type="ECO:0000256" key="9">
    <source>
        <dbReference type="ARBA" id="ARBA00049534"/>
    </source>
</evidence>
<dbReference type="EC" id="3.5.1.2" evidence="10"/>
<comment type="catalytic activity">
    <reaction evidence="8 10">
        <text>5-[(5-phospho-1-deoxy-D-ribulos-1-ylimino)methylamino]-1-(5-phospho-beta-D-ribosyl)imidazole-4-carboxamide + L-glutamine = D-erythro-1-(imidazol-4-yl)glycerol 3-phosphate + 5-amino-1-(5-phospho-beta-D-ribosyl)imidazole-4-carboxamide + L-glutamate + H(+)</text>
        <dbReference type="Rhea" id="RHEA:24793"/>
        <dbReference type="ChEBI" id="CHEBI:15378"/>
        <dbReference type="ChEBI" id="CHEBI:29985"/>
        <dbReference type="ChEBI" id="CHEBI:58278"/>
        <dbReference type="ChEBI" id="CHEBI:58359"/>
        <dbReference type="ChEBI" id="CHEBI:58475"/>
        <dbReference type="ChEBI" id="CHEBI:58525"/>
        <dbReference type="EC" id="4.3.2.10"/>
    </reaction>
</comment>
<evidence type="ECO:0000259" key="11">
    <source>
        <dbReference type="Pfam" id="PF00117"/>
    </source>
</evidence>
<evidence type="ECO:0000256" key="5">
    <source>
        <dbReference type="ARBA" id="ARBA00022962"/>
    </source>
</evidence>
<keyword evidence="13" id="KW-1185">Reference proteome</keyword>
<keyword evidence="4 10" id="KW-0378">Hydrolase</keyword>
<keyword evidence="6 10" id="KW-0368">Histidine biosynthesis</keyword>
<dbReference type="Pfam" id="PF00117">
    <property type="entry name" value="GATase"/>
    <property type="match status" value="1"/>
</dbReference>
<dbReference type="NCBIfam" id="TIGR01855">
    <property type="entry name" value="IMP_synth_hisH"/>
    <property type="match status" value="1"/>
</dbReference>
<reference evidence="12 13" key="1">
    <citation type="submission" date="2024-06" db="EMBL/GenBank/DDBJ databases">
        <authorList>
            <person name="Li Z."/>
            <person name="Jiang Y."/>
        </authorList>
    </citation>
    <scope>NUCLEOTIDE SEQUENCE [LARGE SCALE GENOMIC DNA]</scope>
    <source>
        <strain evidence="12 13">HSW-8</strain>
    </source>
</reference>
<gene>
    <name evidence="10 12" type="primary">hisH</name>
    <name evidence="12" type="ORF">ABSH63_13390</name>
</gene>
<evidence type="ECO:0000256" key="6">
    <source>
        <dbReference type="ARBA" id="ARBA00023102"/>
    </source>
</evidence>
<evidence type="ECO:0000313" key="12">
    <source>
        <dbReference type="EMBL" id="MES0874993.1"/>
    </source>
</evidence>
<dbReference type="GO" id="GO:0016829">
    <property type="term" value="F:lyase activity"/>
    <property type="evidence" value="ECO:0007669"/>
    <property type="project" value="UniProtKB-KW"/>
</dbReference>
<feature type="active site" evidence="10">
    <location>
        <position position="193"/>
    </location>
</feature>
<comment type="caution">
    <text evidence="12">The sequence shown here is derived from an EMBL/GenBank/DDBJ whole genome shotgun (WGS) entry which is preliminary data.</text>
</comment>
<dbReference type="HAMAP" id="MF_00278">
    <property type="entry name" value="HisH"/>
    <property type="match status" value="1"/>
</dbReference>
<dbReference type="PIRSF" id="PIRSF000495">
    <property type="entry name" value="Amidotransf_hisH"/>
    <property type="match status" value="1"/>
</dbReference>
<evidence type="ECO:0000256" key="8">
    <source>
        <dbReference type="ARBA" id="ARBA00047838"/>
    </source>
</evidence>
<dbReference type="PANTHER" id="PTHR42701:SF2">
    <property type="entry name" value="IMIDAZOLE GLYCEROL PHOSPHATE SYNTHASE SUBUNIT HISH 1"/>
    <property type="match status" value="1"/>
</dbReference>
<evidence type="ECO:0000256" key="10">
    <source>
        <dbReference type="HAMAP-Rule" id="MF_00278"/>
    </source>
</evidence>
<dbReference type="InterPro" id="IPR029062">
    <property type="entry name" value="Class_I_gatase-like"/>
</dbReference>
<dbReference type="EC" id="4.3.2.10" evidence="10"/>
<dbReference type="InterPro" id="IPR010139">
    <property type="entry name" value="Imidazole-glycPsynth_HisH"/>
</dbReference>
<feature type="active site" description="Nucleophile" evidence="10">
    <location>
        <position position="83"/>
    </location>
</feature>
<protein>
    <recommendedName>
        <fullName evidence="10">Imidazole glycerol phosphate synthase subunit HisH</fullName>
        <ecNumber evidence="10">4.3.2.10</ecNumber>
    </recommendedName>
    <alternativeName>
        <fullName evidence="10">IGP synthase glutaminase subunit</fullName>
        <ecNumber evidence="10">3.5.1.2</ecNumber>
    </alternativeName>
    <alternativeName>
        <fullName evidence="10">IGP synthase subunit HisH</fullName>
    </alternativeName>
    <alternativeName>
        <fullName evidence="10">ImGP synthase subunit HisH</fullName>
        <shortName evidence="10">IGPS subunit HisH</shortName>
    </alternativeName>
</protein>
<dbReference type="Proteomes" id="UP001465331">
    <property type="component" value="Unassembled WGS sequence"/>
</dbReference>
<feature type="active site" evidence="10">
    <location>
        <position position="195"/>
    </location>
</feature>
<proteinExistence type="inferred from homology"/>
<name>A0ABV2ACM4_9GAMM</name>
<comment type="catalytic activity">
    <reaction evidence="9 10">
        <text>L-glutamine + H2O = L-glutamate + NH4(+)</text>
        <dbReference type="Rhea" id="RHEA:15889"/>
        <dbReference type="ChEBI" id="CHEBI:15377"/>
        <dbReference type="ChEBI" id="CHEBI:28938"/>
        <dbReference type="ChEBI" id="CHEBI:29985"/>
        <dbReference type="ChEBI" id="CHEBI:58359"/>
        <dbReference type="EC" id="3.5.1.2"/>
    </reaction>
</comment>
<comment type="subunit">
    <text evidence="10">Heterodimer of HisH and HisF.</text>
</comment>
<evidence type="ECO:0000256" key="3">
    <source>
        <dbReference type="ARBA" id="ARBA00022605"/>
    </source>
</evidence>
<keyword evidence="2 10" id="KW-0963">Cytoplasm</keyword>
<dbReference type="Gene3D" id="3.40.50.880">
    <property type="match status" value="1"/>
</dbReference>
<evidence type="ECO:0000256" key="4">
    <source>
        <dbReference type="ARBA" id="ARBA00022801"/>
    </source>
</evidence>
<dbReference type="PANTHER" id="PTHR42701">
    <property type="entry name" value="IMIDAZOLE GLYCEROL PHOSPHATE SYNTHASE SUBUNIT HISH"/>
    <property type="match status" value="1"/>
</dbReference>
<dbReference type="PROSITE" id="PS51273">
    <property type="entry name" value="GATASE_TYPE_1"/>
    <property type="match status" value="1"/>
</dbReference>
<comment type="subcellular location">
    <subcellularLocation>
        <location evidence="10">Cytoplasm</location>
    </subcellularLocation>
</comment>
<comment type="pathway">
    <text evidence="1 10">Amino-acid biosynthesis; L-histidine biosynthesis; L-histidine from 5-phospho-alpha-D-ribose 1-diphosphate: step 5/9.</text>
</comment>
<organism evidence="12 13">
    <name type="scientific">Sinimarinibacterium thermocellulolyticum</name>
    <dbReference type="NCBI Taxonomy" id="3170016"/>
    <lineage>
        <taxon>Bacteria</taxon>
        <taxon>Pseudomonadati</taxon>
        <taxon>Pseudomonadota</taxon>
        <taxon>Gammaproteobacteria</taxon>
        <taxon>Nevskiales</taxon>
        <taxon>Nevskiaceae</taxon>
        <taxon>Sinimarinibacterium</taxon>
    </lineage>
</organism>
<evidence type="ECO:0000256" key="7">
    <source>
        <dbReference type="ARBA" id="ARBA00023239"/>
    </source>
</evidence>
<evidence type="ECO:0000256" key="2">
    <source>
        <dbReference type="ARBA" id="ARBA00022490"/>
    </source>
</evidence>
<evidence type="ECO:0000313" key="13">
    <source>
        <dbReference type="Proteomes" id="UP001465331"/>
    </source>
</evidence>
<dbReference type="CDD" id="cd01748">
    <property type="entry name" value="GATase1_IGP_Synthase"/>
    <property type="match status" value="1"/>
</dbReference>
<dbReference type="InterPro" id="IPR017926">
    <property type="entry name" value="GATASE"/>
</dbReference>
<keyword evidence="5 10" id="KW-0315">Glutamine amidotransferase</keyword>